<reference evidence="1 2" key="1">
    <citation type="submission" date="2014-09" db="EMBL/GenBank/DDBJ databases">
        <title>Sporocytophaga myxococcoides PG-01 genome sequencing.</title>
        <authorList>
            <person name="Liu L."/>
            <person name="Gao P.J."/>
            <person name="Chen G.J."/>
            <person name="Wang L.S."/>
        </authorList>
    </citation>
    <scope>NUCLEOTIDE SEQUENCE [LARGE SCALE GENOMIC DNA]</scope>
    <source>
        <strain evidence="1 2">PG-01</strain>
    </source>
</reference>
<name>A0A098LMS4_9BACT</name>
<protein>
    <recommendedName>
        <fullName evidence="3">Lipoprotein</fullName>
    </recommendedName>
</protein>
<dbReference type="PROSITE" id="PS51257">
    <property type="entry name" value="PROKAR_LIPOPROTEIN"/>
    <property type="match status" value="1"/>
</dbReference>
<evidence type="ECO:0000313" key="2">
    <source>
        <dbReference type="Proteomes" id="UP000030185"/>
    </source>
</evidence>
<dbReference type="Proteomes" id="UP000030185">
    <property type="component" value="Unassembled WGS sequence"/>
</dbReference>
<evidence type="ECO:0000313" key="1">
    <source>
        <dbReference type="EMBL" id="GAL87804.1"/>
    </source>
</evidence>
<dbReference type="OrthoDB" id="9825559at2"/>
<sequence length="214" mass="24184">MNSRVFCLLILITLFSCKKSTEGETKEVNTPDTIAVESSSDGLQSIPDISIVAVKDEAPLLQCESYCNDRWKLCMQLPKGLFIHKGNTCSTVICDEFVSNNSLVSFTIHEDILECNNYKDKEYSMEEILDLYKSAALGEQAKIDSSYIGEESLYLSGKKDNVYNLRKMIMKNNSCINFTMKFPADSMDTYKVIADQIFSSIIDNGSTDKNFFKR</sequence>
<dbReference type="EMBL" id="BBLT01000022">
    <property type="protein sequence ID" value="GAL87804.1"/>
    <property type="molecule type" value="Genomic_DNA"/>
</dbReference>
<dbReference type="STRING" id="153721.MYP_5035"/>
<gene>
    <name evidence="1" type="ORF">MYP_5035</name>
</gene>
<proteinExistence type="predicted"/>
<accession>A0A098LMS4</accession>
<organism evidence="1 2">
    <name type="scientific">Sporocytophaga myxococcoides</name>
    <dbReference type="NCBI Taxonomy" id="153721"/>
    <lineage>
        <taxon>Bacteria</taxon>
        <taxon>Pseudomonadati</taxon>
        <taxon>Bacteroidota</taxon>
        <taxon>Cytophagia</taxon>
        <taxon>Cytophagales</taxon>
        <taxon>Cytophagaceae</taxon>
        <taxon>Sporocytophaga</taxon>
    </lineage>
</organism>
<dbReference type="AlphaFoldDB" id="A0A098LMS4"/>
<evidence type="ECO:0008006" key="3">
    <source>
        <dbReference type="Google" id="ProtNLM"/>
    </source>
</evidence>
<keyword evidence="2" id="KW-1185">Reference proteome</keyword>
<dbReference type="RefSeq" id="WP_045470006.1">
    <property type="nucleotide sequence ID" value="NZ_BBLT01000022.1"/>
</dbReference>
<comment type="caution">
    <text evidence="1">The sequence shown here is derived from an EMBL/GenBank/DDBJ whole genome shotgun (WGS) entry which is preliminary data.</text>
</comment>